<accession>A0A9X5VGI3</accession>
<dbReference type="REBASE" id="500451">
    <property type="entry name" value="S.BceHT18ORF49510P"/>
</dbReference>
<comment type="caution">
    <text evidence="5">The sequence shown here is derived from an EMBL/GenBank/DDBJ whole genome shotgun (WGS) entry which is preliminary data.</text>
</comment>
<comment type="similarity">
    <text evidence="1">Belongs to the type-I restriction system S methylase family.</text>
</comment>
<dbReference type="CDD" id="cd17254">
    <property type="entry name" value="RMtype1_S_FclI-TRD1-CR1_like"/>
    <property type="match status" value="1"/>
</dbReference>
<evidence type="ECO:0000313" key="5">
    <source>
        <dbReference type="EMBL" id="OJS97889.1"/>
    </source>
</evidence>
<evidence type="ECO:0000259" key="4">
    <source>
        <dbReference type="Pfam" id="PF01420"/>
    </source>
</evidence>
<keyword evidence="2" id="KW-0680">Restriction system</keyword>
<protein>
    <recommendedName>
        <fullName evidence="4">Type I restriction modification DNA specificity domain-containing protein</fullName>
    </recommendedName>
</protein>
<dbReference type="Pfam" id="PF01420">
    <property type="entry name" value="Methylase_S"/>
    <property type="match status" value="2"/>
</dbReference>
<feature type="domain" description="Type I restriction modification DNA specificity" evidence="4">
    <location>
        <begin position="223"/>
        <end position="389"/>
    </location>
</feature>
<dbReference type="GO" id="GO:0003677">
    <property type="term" value="F:DNA binding"/>
    <property type="evidence" value="ECO:0007669"/>
    <property type="project" value="UniProtKB-KW"/>
</dbReference>
<dbReference type="Gene3D" id="1.10.287.1120">
    <property type="entry name" value="Bipartite methylase S protein"/>
    <property type="match status" value="1"/>
</dbReference>
<dbReference type="PANTHER" id="PTHR30408">
    <property type="entry name" value="TYPE-1 RESTRICTION ENZYME ECOKI SPECIFICITY PROTEIN"/>
    <property type="match status" value="1"/>
</dbReference>
<keyword evidence="3" id="KW-0238">DNA-binding</keyword>
<evidence type="ECO:0000256" key="1">
    <source>
        <dbReference type="ARBA" id="ARBA00010923"/>
    </source>
</evidence>
<dbReference type="Proteomes" id="UP000184161">
    <property type="component" value="Unassembled WGS sequence"/>
</dbReference>
<dbReference type="InterPro" id="IPR000055">
    <property type="entry name" value="Restrct_endonuc_typeI_TRD"/>
</dbReference>
<evidence type="ECO:0000313" key="6">
    <source>
        <dbReference type="Proteomes" id="UP000184161"/>
    </source>
</evidence>
<proteinExistence type="inferred from homology"/>
<dbReference type="InterPro" id="IPR044946">
    <property type="entry name" value="Restrct_endonuc_typeI_TRD_sf"/>
</dbReference>
<gene>
    <name evidence="5" type="ORF">BKK64_00670</name>
</gene>
<dbReference type="Gene3D" id="3.90.220.20">
    <property type="entry name" value="DNA methylase specificity domains"/>
    <property type="match status" value="2"/>
</dbReference>
<dbReference type="SUPFAM" id="SSF116734">
    <property type="entry name" value="DNA methylase specificity domain"/>
    <property type="match status" value="2"/>
</dbReference>
<dbReference type="RefSeq" id="WP_065382003.1">
    <property type="nucleotide sequence ID" value="NZ_AP024504.2"/>
</dbReference>
<reference evidence="5 6" key="1">
    <citation type="submission" date="2016-10" db="EMBL/GenBank/DDBJ databases">
        <title>Draft Genome Sequence of one Bacillus cereus strain isolated from pooled breast milk.</title>
        <authorList>
            <person name="Woudstra C."/>
            <person name="Chamoin A."/>
            <person name="Gentil S."/>
            <person name="Rambeloson T."/>
            <person name="Delannoye S."/>
            <person name="Heinnekine J.A."/>
            <person name="Herbin S."/>
            <person name="Fach P."/>
        </authorList>
    </citation>
    <scope>NUCLEOTIDE SEQUENCE [LARGE SCALE GENOMIC DNA]</scope>
    <source>
        <strain evidence="5 6">16SBCL1279</strain>
    </source>
</reference>
<dbReference type="InterPro" id="IPR052021">
    <property type="entry name" value="Type-I_RS_S_subunit"/>
</dbReference>
<organism evidence="5 6">
    <name type="scientific">Bacillus cereus</name>
    <dbReference type="NCBI Taxonomy" id="1396"/>
    <lineage>
        <taxon>Bacteria</taxon>
        <taxon>Bacillati</taxon>
        <taxon>Bacillota</taxon>
        <taxon>Bacilli</taxon>
        <taxon>Bacillales</taxon>
        <taxon>Bacillaceae</taxon>
        <taxon>Bacillus</taxon>
        <taxon>Bacillus cereus group</taxon>
    </lineage>
</organism>
<dbReference type="EMBL" id="MLYK01000001">
    <property type="protein sequence ID" value="OJS97889.1"/>
    <property type="molecule type" value="Genomic_DNA"/>
</dbReference>
<evidence type="ECO:0000256" key="3">
    <source>
        <dbReference type="ARBA" id="ARBA00023125"/>
    </source>
</evidence>
<evidence type="ECO:0000256" key="2">
    <source>
        <dbReference type="ARBA" id="ARBA00022747"/>
    </source>
</evidence>
<dbReference type="PANTHER" id="PTHR30408:SF12">
    <property type="entry name" value="TYPE I RESTRICTION ENZYME MJAVIII SPECIFICITY SUBUNIT"/>
    <property type="match status" value="1"/>
</dbReference>
<dbReference type="GO" id="GO:0009307">
    <property type="term" value="P:DNA restriction-modification system"/>
    <property type="evidence" value="ECO:0007669"/>
    <property type="project" value="UniProtKB-KW"/>
</dbReference>
<feature type="domain" description="Type I restriction modification DNA specificity" evidence="4">
    <location>
        <begin position="44"/>
        <end position="192"/>
    </location>
</feature>
<dbReference type="AlphaFoldDB" id="A0A9X5VGI3"/>
<name>A0A9X5VGI3_BACCE</name>
<sequence>MSKKDKVALVPKLRFPEFNNEADWKKKYIGEYLKESRIKGNKGDTAKKLTVKLWGQGVFEKKETLKGSQNTQYFRRKSGQFIYSKLDFLNQAFGIVPNYLDGYESTVDLPCFDVSENINVRFLLEYVQRTNFYKKYGEMADGGRRAKRIQVDTFLGFPIYTPNLKEQQKIASCLSSLDGLINAEDKKLKALKAHKKGLMQKMFPADGKTVPEWRFPEFRDSGEWEECTFGDMATFFNGRAFKQDELLQSGKYRVLRVGNVFSNNSWYYSNLELDENKYCENGDLLYAWSATFGPKIWHGEKVIYHYHIWKVSRNKDVAQKFLFVLLDRETEKMKSQSANGLGLLHITKGTIENWKCYKPKFEEQEKIADCFSSIDTLITSQAEKIESLKKHKKGLIQGLFPSIEEVSE</sequence>